<gene>
    <name evidence="3" type="ORF">SAMN04487937_1008</name>
</gene>
<dbReference type="AlphaFoldDB" id="A0A1I6FMX9"/>
<feature type="compositionally biased region" description="Polar residues" evidence="1">
    <location>
        <begin position="95"/>
        <end position="104"/>
    </location>
</feature>
<reference evidence="4" key="1">
    <citation type="submission" date="2016-10" db="EMBL/GenBank/DDBJ databases">
        <authorList>
            <person name="Varghese N."/>
            <person name="Submissions S."/>
        </authorList>
    </citation>
    <scope>NUCLEOTIDE SEQUENCE [LARGE SCALE GENOMIC DNA]</scope>
    <source>
        <strain evidence="4">RD 26</strain>
    </source>
</reference>
<protein>
    <submittedName>
        <fullName evidence="3">Uncharacterized protein</fullName>
    </submittedName>
</protein>
<dbReference type="RefSeq" id="WP_143103852.1">
    <property type="nucleotide sequence ID" value="NZ_FOYN01000001.1"/>
</dbReference>
<keyword evidence="2" id="KW-1133">Transmembrane helix</keyword>
<keyword evidence="2" id="KW-0472">Membrane</keyword>
<name>A0A1I6FMX9_HALSD</name>
<dbReference type="STRING" id="35743.SAMN04487937_1008"/>
<evidence type="ECO:0000313" key="4">
    <source>
        <dbReference type="Proteomes" id="UP000198932"/>
    </source>
</evidence>
<evidence type="ECO:0000256" key="2">
    <source>
        <dbReference type="SAM" id="Phobius"/>
    </source>
</evidence>
<evidence type="ECO:0000256" key="1">
    <source>
        <dbReference type="SAM" id="MobiDB-lite"/>
    </source>
</evidence>
<dbReference type="Proteomes" id="UP000198932">
    <property type="component" value="Unassembled WGS sequence"/>
</dbReference>
<evidence type="ECO:0000313" key="3">
    <source>
        <dbReference type="EMBL" id="SFR31167.1"/>
    </source>
</evidence>
<feature type="region of interest" description="Disordered" evidence="1">
    <location>
        <begin position="79"/>
        <end position="104"/>
    </location>
</feature>
<proteinExistence type="predicted"/>
<sequence length="104" mass="10520">MSIPRLSSPSALLPSGLVKNWLSQVGLGLMGVSAAGQSLSAAYQATAMGKGAALLLVAASLVAFYHAFLIAWKMDSPAEPATRTPSPVTVADGGSTENSSEVSE</sequence>
<accession>A0A1I6FMX9</accession>
<keyword evidence="4" id="KW-1185">Reference proteome</keyword>
<keyword evidence="2" id="KW-0812">Transmembrane</keyword>
<dbReference type="EMBL" id="FOYN01000001">
    <property type="protein sequence ID" value="SFR31167.1"/>
    <property type="molecule type" value="Genomic_DNA"/>
</dbReference>
<organism evidence="3 4">
    <name type="scientific">Halorubrum sodomense</name>
    <dbReference type="NCBI Taxonomy" id="35743"/>
    <lineage>
        <taxon>Archaea</taxon>
        <taxon>Methanobacteriati</taxon>
        <taxon>Methanobacteriota</taxon>
        <taxon>Stenosarchaea group</taxon>
        <taxon>Halobacteria</taxon>
        <taxon>Halobacteriales</taxon>
        <taxon>Haloferacaceae</taxon>
        <taxon>Halorubrum</taxon>
    </lineage>
</organism>
<feature type="transmembrane region" description="Helical" evidence="2">
    <location>
        <begin position="51"/>
        <end position="72"/>
    </location>
</feature>
<feature type="transmembrane region" description="Helical" evidence="2">
    <location>
        <begin position="20"/>
        <end position="39"/>
    </location>
</feature>